<dbReference type="Gene3D" id="3.40.50.720">
    <property type="entry name" value="NAD(P)-binding Rossmann-like Domain"/>
    <property type="match status" value="1"/>
</dbReference>
<dbReference type="Proteomes" id="UP000290602">
    <property type="component" value="Unassembled WGS sequence"/>
</dbReference>
<proteinExistence type="predicted"/>
<sequence length="282" mass="30686">MREHNEYYGNGSRRGLRQRCFDRLKRLGANSHVVRVSPPSQSSRDFRGHARLGDYADAGAMVAAFKGIDRVLFVSTPQPDIQQNVVQAAKTNHVSYIAYTSIYAPDLPQFGLEISHRQTEQWLRDSGLHYTILRNAWYTRVQQGLINLAAKTHQLPYFSGDGVISSALRREYAEAGARVIVAATASPIVTLAGKPYTYPELGTAIGTALGAPVTSTAVSETETKAQLTQAGVDATLVGMAVAYQDYTRKGQNGEAAADPTEFERILGHPLTPLAAAVKELLP</sequence>
<evidence type="ECO:0000259" key="1">
    <source>
        <dbReference type="Pfam" id="PF13460"/>
    </source>
</evidence>
<dbReference type="SUPFAM" id="SSF51735">
    <property type="entry name" value="NAD(P)-binding Rossmann-fold domains"/>
    <property type="match status" value="1"/>
</dbReference>
<name>A0A4Q0VJJ3_9LACO</name>
<dbReference type="Gene3D" id="3.90.25.10">
    <property type="entry name" value="UDP-galactose 4-epimerase, domain 1"/>
    <property type="match status" value="1"/>
</dbReference>
<dbReference type="InterPro" id="IPR036291">
    <property type="entry name" value="NAD(P)-bd_dom_sf"/>
</dbReference>
<dbReference type="AlphaFoldDB" id="A0A4Q0VJJ3"/>
<dbReference type="EMBL" id="QXIL01000007">
    <property type="protein sequence ID" value="RXI78959.1"/>
    <property type="molecule type" value="Genomic_DNA"/>
</dbReference>
<evidence type="ECO:0000313" key="3">
    <source>
        <dbReference type="Proteomes" id="UP000290602"/>
    </source>
</evidence>
<dbReference type="InterPro" id="IPR052718">
    <property type="entry name" value="NmrA-type_oxidoreductase"/>
</dbReference>
<organism evidence="2 3">
    <name type="scientific">Levilactobacillus suantsaii</name>
    <dbReference type="NCBI Taxonomy" id="2292255"/>
    <lineage>
        <taxon>Bacteria</taxon>
        <taxon>Bacillati</taxon>
        <taxon>Bacillota</taxon>
        <taxon>Bacilli</taxon>
        <taxon>Lactobacillales</taxon>
        <taxon>Lactobacillaceae</taxon>
        <taxon>Levilactobacillus</taxon>
    </lineage>
</organism>
<feature type="domain" description="NAD(P)-binding" evidence="1">
    <location>
        <begin position="50"/>
        <end position="153"/>
    </location>
</feature>
<evidence type="ECO:0000313" key="2">
    <source>
        <dbReference type="EMBL" id="RXI78959.1"/>
    </source>
</evidence>
<accession>A0A4Q0VJJ3</accession>
<comment type="caution">
    <text evidence="2">The sequence shown here is derived from an EMBL/GenBank/DDBJ whole genome shotgun (WGS) entry which is preliminary data.</text>
</comment>
<protein>
    <submittedName>
        <fullName evidence="2">Isoflavone reductase</fullName>
    </submittedName>
</protein>
<keyword evidence="3" id="KW-1185">Reference proteome</keyword>
<gene>
    <name evidence="2" type="ORF">DXH47_05475</name>
</gene>
<dbReference type="OrthoDB" id="152510at2"/>
<reference evidence="2 3" key="1">
    <citation type="submission" date="2018-08" db="EMBL/GenBank/DDBJ databases">
        <title>Lactobacillus suantsai sp. nov., isolated from traditional fermented suan-tsai in Taiwan.</title>
        <authorList>
            <person name="Huang C.-H."/>
        </authorList>
    </citation>
    <scope>NUCLEOTIDE SEQUENCE [LARGE SCALE GENOMIC DNA]</scope>
    <source>
        <strain evidence="2 3">BCRC 12945</strain>
    </source>
</reference>
<dbReference type="Pfam" id="PF13460">
    <property type="entry name" value="NAD_binding_10"/>
    <property type="match status" value="1"/>
</dbReference>
<dbReference type="InterPro" id="IPR016040">
    <property type="entry name" value="NAD(P)-bd_dom"/>
</dbReference>
<dbReference type="PANTHER" id="PTHR47129">
    <property type="entry name" value="QUINONE OXIDOREDUCTASE 2"/>
    <property type="match status" value="1"/>
</dbReference>
<dbReference type="PANTHER" id="PTHR47129:SF1">
    <property type="entry name" value="NMRA-LIKE DOMAIN-CONTAINING PROTEIN"/>
    <property type="match status" value="1"/>
</dbReference>